<comment type="caution">
    <text evidence="3">The sequence shown here is derived from an EMBL/GenBank/DDBJ whole genome shotgun (WGS) entry which is preliminary data.</text>
</comment>
<reference evidence="4" key="1">
    <citation type="journal article" date="2017" name="bioRxiv">
        <title>Comparative analysis of the genomes of Stylophora pistillata and Acropora digitifera provides evidence for extensive differences between species of corals.</title>
        <authorList>
            <person name="Voolstra C.R."/>
            <person name="Li Y."/>
            <person name="Liew Y.J."/>
            <person name="Baumgarten S."/>
            <person name="Zoccola D."/>
            <person name="Flot J.-F."/>
            <person name="Tambutte S."/>
            <person name="Allemand D."/>
            <person name="Aranda M."/>
        </authorList>
    </citation>
    <scope>NUCLEOTIDE SEQUENCE [LARGE SCALE GENOMIC DNA]</scope>
</reference>
<feature type="transmembrane region" description="Helical" evidence="1">
    <location>
        <begin position="268"/>
        <end position="286"/>
    </location>
</feature>
<name>A0A2B4RA85_STYPI</name>
<evidence type="ECO:0000259" key="2">
    <source>
        <dbReference type="Pfam" id="PF00643"/>
    </source>
</evidence>
<protein>
    <recommendedName>
        <fullName evidence="2">B box-type domain-containing protein</fullName>
    </recommendedName>
</protein>
<dbReference type="PANTHER" id="PTHR25462">
    <property type="entry name" value="BONUS, ISOFORM C-RELATED"/>
    <property type="match status" value="1"/>
</dbReference>
<dbReference type="GO" id="GO:0008270">
    <property type="term" value="F:zinc ion binding"/>
    <property type="evidence" value="ECO:0007669"/>
    <property type="project" value="InterPro"/>
</dbReference>
<dbReference type="InterPro" id="IPR000315">
    <property type="entry name" value="Znf_B-box"/>
</dbReference>
<dbReference type="AlphaFoldDB" id="A0A2B4RA85"/>
<organism evidence="3 4">
    <name type="scientific">Stylophora pistillata</name>
    <name type="common">Smooth cauliflower coral</name>
    <dbReference type="NCBI Taxonomy" id="50429"/>
    <lineage>
        <taxon>Eukaryota</taxon>
        <taxon>Metazoa</taxon>
        <taxon>Cnidaria</taxon>
        <taxon>Anthozoa</taxon>
        <taxon>Hexacorallia</taxon>
        <taxon>Scleractinia</taxon>
        <taxon>Astrocoeniina</taxon>
        <taxon>Pocilloporidae</taxon>
        <taxon>Stylophora</taxon>
    </lineage>
</organism>
<evidence type="ECO:0000313" key="4">
    <source>
        <dbReference type="Proteomes" id="UP000225706"/>
    </source>
</evidence>
<dbReference type="Gene3D" id="3.30.160.60">
    <property type="entry name" value="Classic Zinc Finger"/>
    <property type="match status" value="1"/>
</dbReference>
<evidence type="ECO:0000256" key="1">
    <source>
        <dbReference type="SAM" id="Phobius"/>
    </source>
</evidence>
<evidence type="ECO:0000313" key="3">
    <source>
        <dbReference type="EMBL" id="PFX13719.1"/>
    </source>
</evidence>
<accession>A0A2B4RA85</accession>
<dbReference type="Proteomes" id="UP000225706">
    <property type="component" value="Unassembled WGS sequence"/>
</dbReference>
<keyword evidence="1" id="KW-1133">Transmembrane helix</keyword>
<dbReference type="SUPFAM" id="SSF57845">
    <property type="entry name" value="B-box zinc-binding domain"/>
    <property type="match status" value="1"/>
</dbReference>
<dbReference type="InterPro" id="IPR047153">
    <property type="entry name" value="TRIM45/56/19-like"/>
</dbReference>
<gene>
    <name evidence="3" type="ORF">AWC38_SpisGene22175</name>
</gene>
<dbReference type="CDD" id="cd19756">
    <property type="entry name" value="Bbox2"/>
    <property type="match status" value="1"/>
</dbReference>
<dbReference type="OrthoDB" id="5990109at2759"/>
<keyword evidence="1" id="KW-0812">Transmembrane</keyword>
<dbReference type="PANTHER" id="PTHR25462:SF296">
    <property type="entry name" value="MEIOTIC P26, ISOFORM F"/>
    <property type="match status" value="1"/>
</dbReference>
<dbReference type="Pfam" id="PF00643">
    <property type="entry name" value="zf-B_box"/>
    <property type="match status" value="1"/>
</dbReference>
<keyword evidence="4" id="KW-1185">Reference proteome</keyword>
<keyword evidence="1" id="KW-0472">Membrane</keyword>
<proteinExistence type="predicted"/>
<dbReference type="EMBL" id="LSMT01000910">
    <property type="protein sequence ID" value="PFX13719.1"/>
    <property type="molecule type" value="Genomic_DNA"/>
</dbReference>
<feature type="domain" description="B box-type" evidence="2">
    <location>
        <begin position="40"/>
        <end position="75"/>
    </location>
</feature>
<sequence length="289" mass="32817">MSDLGPGQKLQQDGVSKLPSNFLIEQLMEVSRNHTQREPHRNCEKHPREPVDRYCECGEVICNACTVINHRFHSHKGIGEEFSSAMYVINTLVQKAKPQISALKGEITSREGIEKALQQNCLDVNEQIDSFINAKTAQLESTRARLKMDVREKSAYLRSSLRNQNNALLLLLCKVENVESILENSRGHRGDEAYRVELLRRKKQFTESLNEISSISLNIKPCKKVALQLQEINPLTIIPNGSGQRDQAKIRVLNPSVRLSFSDVFAKINTWPIIAFFLMLVGYFIGSLR</sequence>